<dbReference type="InterPro" id="IPR013325">
    <property type="entry name" value="RNA_pol_sigma_r2"/>
</dbReference>
<protein>
    <recommendedName>
        <fullName evidence="2">Sigma-70 family RNA polymerase sigma factor</fullName>
    </recommendedName>
</protein>
<reference evidence="1" key="2">
    <citation type="journal article" date="2024" name="Antonie Van Leeuwenhoek">
        <title>Roseihalotalea indica gen. nov., sp. nov., a halophilic Bacteroidetes from mesopelagic Southwest Indian Ocean with higher carbohydrate metabolic potential.</title>
        <authorList>
            <person name="Chen B."/>
            <person name="Zhang M."/>
            <person name="Lin D."/>
            <person name="Ye J."/>
            <person name="Tang K."/>
        </authorList>
    </citation>
    <scope>NUCLEOTIDE SEQUENCE</scope>
    <source>
        <strain evidence="1">TK19036</strain>
    </source>
</reference>
<evidence type="ECO:0008006" key="2">
    <source>
        <dbReference type="Google" id="ProtNLM"/>
    </source>
</evidence>
<proteinExistence type="predicted"/>
<accession>A0AA49GU76</accession>
<name>A0AA49GU76_9BACT</name>
<reference evidence="1" key="1">
    <citation type="journal article" date="2023" name="Comput. Struct. Biotechnol. J.">
        <title>Discovery of a novel marine Bacteroidetes with a rich repertoire of carbohydrate-active enzymes.</title>
        <authorList>
            <person name="Chen B."/>
            <person name="Liu G."/>
            <person name="Chen Q."/>
            <person name="Wang H."/>
            <person name="Liu L."/>
            <person name="Tang K."/>
        </authorList>
    </citation>
    <scope>NUCLEOTIDE SEQUENCE</scope>
    <source>
        <strain evidence="1">TK19036</strain>
    </source>
</reference>
<dbReference type="AlphaFoldDB" id="A0AA49GU76"/>
<dbReference type="EMBL" id="CP120682">
    <property type="protein sequence ID" value="WKN38129.1"/>
    <property type="molecule type" value="Genomic_DNA"/>
</dbReference>
<gene>
    <name evidence="1" type="ORF">K4G66_05370</name>
</gene>
<dbReference type="GO" id="GO:0006352">
    <property type="term" value="P:DNA-templated transcription initiation"/>
    <property type="evidence" value="ECO:0007669"/>
    <property type="project" value="InterPro"/>
</dbReference>
<evidence type="ECO:0000313" key="1">
    <source>
        <dbReference type="EMBL" id="WKN38129.1"/>
    </source>
</evidence>
<dbReference type="GO" id="GO:0003700">
    <property type="term" value="F:DNA-binding transcription factor activity"/>
    <property type="evidence" value="ECO:0007669"/>
    <property type="project" value="InterPro"/>
</dbReference>
<dbReference type="SUPFAM" id="SSF88946">
    <property type="entry name" value="Sigma2 domain of RNA polymerase sigma factors"/>
    <property type="match status" value="1"/>
</dbReference>
<dbReference type="Gene3D" id="1.10.1740.10">
    <property type="match status" value="1"/>
</dbReference>
<sequence length="183" mass="21091">MKHTTLFTSAGQQRETLFIRLYQQAFPLVAKYISQRGGTLDEAKDVFHDALIIYYERVVVGGFVPDRGDQAYLLGIAKYRWIRQYQQQAHQQELKPDDEGWDLLDETSSVPSSEKVLRFLAVAGRKCMDLLRAFYYDQQGLPEIAKVFGFSGVRSATVQKYKCLEKVRDTVKEKSLTYEDFVA</sequence>
<organism evidence="1">
    <name type="scientific">Roseihalotalea indica</name>
    <dbReference type="NCBI Taxonomy" id="2867963"/>
    <lineage>
        <taxon>Bacteria</taxon>
        <taxon>Pseudomonadati</taxon>
        <taxon>Bacteroidota</taxon>
        <taxon>Cytophagia</taxon>
        <taxon>Cytophagales</taxon>
        <taxon>Catalimonadaceae</taxon>
        <taxon>Roseihalotalea</taxon>
    </lineage>
</organism>